<evidence type="ECO:0000256" key="2">
    <source>
        <dbReference type="SAM" id="MobiDB-lite"/>
    </source>
</evidence>
<protein>
    <submittedName>
        <fullName evidence="3">Uncharacterized protein</fullName>
    </submittedName>
</protein>
<sequence>MGYDLVWEGSLNDIGLELLRGFTPFASPGFRNLIGQTPRPTLAAPSCSGDTINRLQKDIDALRDENRQLEKNTLRWKSTSEKLSHRWETEKSELTDRFLALFNEHKAACGSSEGTGAKLRGKKAAHWRWRHRKGVWTKSGGVASRSRGRKRLRNYDNAEVNRLAVGPSLKQRANDAKPVAIMSQGSGFVNPHTGATGIYSPQRAIQQRHDDAR</sequence>
<proteinExistence type="predicted"/>
<keyword evidence="1" id="KW-0175">Coiled coil</keyword>
<evidence type="ECO:0000313" key="3">
    <source>
        <dbReference type="EMBL" id="KAL3781342.1"/>
    </source>
</evidence>
<reference evidence="3 4" key="1">
    <citation type="submission" date="2024-10" db="EMBL/GenBank/DDBJ databases">
        <title>Updated reference genomes for cyclostephanoid diatoms.</title>
        <authorList>
            <person name="Roberts W.R."/>
            <person name="Alverson A.J."/>
        </authorList>
    </citation>
    <scope>NUCLEOTIDE SEQUENCE [LARGE SCALE GENOMIC DNA]</scope>
    <source>
        <strain evidence="3 4">AJA276-08</strain>
    </source>
</reference>
<keyword evidence="4" id="KW-1185">Reference proteome</keyword>
<dbReference type="AlphaFoldDB" id="A0ABD3P154"/>
<organism evidence="3 4">
    <name type="scientific">Stephanodiscus triporus</name>
    <dbReference type="NCBI Taxonomy" id="2934178"/>
    <lineage>
        <taxon>Eukaryota</taxon>
        <taxon>Sar</taxon>
        <taxon>Stramenopiles</taxon>
        <taxon>Ochrophyta</taxon>
        <taxon>Bacillariophyta</taxon>
        <taxon>Coscinodiscophyceae</taxon>
        <taxon>Thalassiosirophycidae</taxon>
        <taxon>Stephanodiscales</taxon>
        <taxon>Stephanodiscaceae</taxon>
        <taxon>Stephanodiscus</taxon>
    </lineage>
</organism>
<evidence type="ECO:0000313" key="4">
    <source>
        <dbReference type="Proteomes" id="UP001530315"/>
    </source>
</evidence>
<feature type="region of interest" description="Disordered" evidence="2">
    <location>
        <begin position="192"/>
        <end position="213"/>
    </location>
</feature>
<dbReference type="EMBL" id="JALLAZ020001070">
    <property type="protein sequence ID" value="KAL3781342.1"/>
    <property type="molecule type" value="Genomic_DNA"/>
</dbReference>
<feature type="coiled-coil region" evidence="1">
    <location>
        <begin position="52"/>
        <end position="79"/>
    </location>
</feature>
<accession>A0ABD3P154</accession>
<evidence type="ECO:0000256" key="1">
    <source>
        <dbReference type="SAM" id="Coils"/>
    </source>
</evidence>
<gene>
    <name evidence="3" type="ORF">ACHAW5_010142</name>
</gene>
<comment type="caution">
    <text evidence="3">The sequence shown here is derived from an EMBL/GenBank/DDBJ whole genome shotgun (WGS) entry which is preliminary data.</text>
</comment>
<dbReference type="Proteomes" id="UP001530315">
    <property type="component" value="Unassembled WGS sequence"/>
</dbReference>
<name>A0ABD3P154_9STRA</name>
<dbReference type="SUPFAM" id="SSF58022">
    <property type="entry name" value="XRCC4, C-terminal oligomerization domain"/>
    <property type="match status" value="1"/>
</dbReference>